<evidence type="ECO:0000313" key="1">
    <source>
        <dbReference type="EMBL" id="CCC92161.1"/>
    </source>
</evidence>
<organism evidence="1">
    <name type="scientific">Trypanosoma congolense (strain IL3000)</name>
    <dbReference type="NCBI Taxonomy" id="1068625"/>
    <lineage>
        <taxon>Eukaryota</taxon>
        <taxon>Discoba</taxon>
        <taxon>Euglenozoa</taxon>
        <taxon>Kinetoplastea</taxon>
        <taxon>Metakinetoplastina</taxon>
        <taxon>Trypanosomatida</taxon>
        <taxon>Trypanosomatidae</taxon>
        <taxon>Trypanosoma</taxon>
        <taxon>Nannomonas</taxon>
    </lineage>
</organism>
<dbReference type="VEuPathDB" id="TriTrypDB:TcIL3000_8_3800"/>
<reference evidence="1" key="1">
    <citation type="journal article" date="2012" name="Proc. Natl. Acad. Sci. U.S.A.">
        <title>Antigenic diversity is generated by distinct evolutionary mechanisms in African trypanosome species.</title>
        <authorList>
            <person name="Jackson A.P."/>
            <person name="Berry A."/>
            <person name="Aslett M."/>
            <person name="Allison H.C."/>
            <person name="Burton P."/>
            <person name="Vavrova-Anderson J."/>
            <person name="Brown R."/>
            <person name="Browne H."/>
            <person name="Corton N."/>
            <person name="Hauser H."/>
            <person name="Gamble J."/>
            <person name="Gilderthorp R."/>
            <person name="Marcello L."/>
            <person name="McQuillan J."/>
            <person name="Otto T.D."/>
            <person name="Quail M.A."/>
            <person name="Sanders M.J."/>
            <person name="van Tonder A."/>
            <person name="Ginger M.L."/>
            <person name="Field M.C."/>
            <person name="Barry J.D."/>
            <person name="Hertz-Fowler C."/>
            <person name="Berriman M."/>
        </authorList>
    </citation>
    <scope>NUCLEOTIDE SEQUENCE</scope>
    <source>
        <strain evidence="1">IL3000</strain>
    </source>
</reference>
<sequence>MCLHAMVREYTVDRNIWVIEAPCLLCFCTSTYLSPFSLSLSIPFSKFPPSSRSIVPKCVRSTEQNKFGVRKLRDAKIRCRETLFSSLHALHIFLYFGNVILHISPSCCSLLLTFGNLKIVLQNLIGLLTSRPAPRSDTPNLLTPPHSQQTSPSFLSSFLAARNKSDEFVTVPLCCELSPVACSDQQRLQSCTCDELVIMDRIVAHTFSYHTFMKTY</sequence>
<name>G0URZ9_TRYCI</name>
<protein>
    <submittedName>
        <fullName evidence="1">Uncharacterized protein TCIL3000_8_3800</fullName>
    </submittedName>
</protein>
<dbReference type="EMBL" id="HE575321">
    <property type="protein sequence ID" value="CCC92161.1"/>
    <property type="molecule type" value="Genomic_DNA"/>
</dbReference>
<proteinExistence type="predicted"/>
<dbReference type="AlphaFoldDB" id="G0URZ9"/>
<accession>G0URZ9</accession>
<gene>
    <name evidence="1" type="ORF">TCIL3000_8_3800</name>
</gene>